<evidence type="ECO:0000256" key="1">
    <source>
        <dbReference type="ARBA" id="ARBA00002581"/>
    </source>
</evidence>
<dbReference type="InterPro" id="IPR011011">
    <property type="entry name" value="Znf_FYVE_PHD"/>
</dbReference>
<dbReference type="PROSITE" id="PS01357">
    <property type="entry name" value="ZF_ZZ_1"/>
    <property type="match status" value="1"/>
</dbReference>
<dbReference type="InterPro" id="IPR035898">
    <property type="entry name" value="TAZ_dom_sf"/>
</dbReference>
<evidence type="ECO:0000259" key="17">
    <source>
        <dbReference type="PROSITE" id="PS51727"/>
    </source>
</evidence>
<keyword evidence="4" id="KW-0808">Transferase</keyword>
<dbReference type="Proteomes" id="UP001454036">
    <property type="component" value="Unassembled WGS sequence"/>
</dbReference>
<keyword evidence="9" id="KW-0805">Transcription regulation</keyword>
<dbReference type="EC" id="2.3.1.48" evidence="3"/>
<sequence>MSSEAYDPGRLLNDIMLNTFDKDFRNRYFPYDVGPHKSFFQEQGQTKCKPNMDVWNPCNAYEVGHSHALFRKQQELQCNATRNPNVYLVYGQSLPNLAQSTYMDVGEKMNDLMWNSRYHQAMDTSEEIKHGDFSHDMSQGLQPLPFSIAPEVKKMLLPGFDVADYLSSTMNYAAGYGSLDSNRRGGAVFADMSPYLCLGTSNQVVGRLSSKCKVYPSVVANRTTSRSEEVMYPQIQLPEPRQHCYRPPTNLFDHQPDIQSQTYLDAQDELSTLVNSCNASSYDKQSQTCLVAPDELSKWFASCNVSSYDILLQYKKYKNTPVNVGKVQIPFLSYLHWSNCSSNRCMCKQFQLLVSHFDNCIASNCKACSPPLVGCSSYDVSSSSGIWNSSSLKVYGNNPRPAKRVRFENLPPSYHRKLTTPEGPVIEMQEMIKKTAISKRAGVHQHFSTSSNQKSRYSNSSNSAEEVNNSSKLLKAGRIITSEVKAATANKITGCAGNHIMGSESENKHLIRSRDTKSETTSCLTEHIEDIGSLTGLQESKKVVSLIDMLTADQIEEHIHSLAKEPNEKSTDALGKSLCQLCAMDKLLFNPAPIYCVCCGSPIKKNLIHHWTSDEKGGKHYLCARCLRKSKGKIISVQGLSFAKSDLHKGKHIEEAEESWVQCGQCELWQHQICALYNSKSDSEGKEKYACPSCRLQEIKIGKHMPRPPLGAKDLPRTKLSDHIELRLHSLLKEERQERAMSLGKCVDEVPGAENLVVRVVSSVHRLVKVKQQFLDIFQGENYPTEFPYKSKVILLFQKIKGVDVCLFAMFVQEHGSDCSPPNQNSVYISYLDSVKYFQPELQTLHGEALRTYVYHEILVGYLDYCKKLGFETCYIWACPPTKGDDYIFNCHPESQKTPKPDKLRHWYKSMLLKAEKESVVLGYTNFYDRFFVPNAQCSTKVTTANLPYFDGAYWSVVAEEINSRITMDGGGSAAIVNNMSKRNLKAMGHTNLSDKSATDILVMQQLGQDIYKVKEDFIIVNLQFICSSCHKSILSPNHWTCGECKSFRVCPRCINVEESFREKTHFIGDEQHALSEIVVDGVPQNTDDEDVVLDTDIFENRNSFLTFSRENHYQFDSLRHAKYSSTMILYHLHKQISRRLATICGICQKRIMINDGRRCEASPAIIVCSTCYGREGNHAHIHEPTHRASMTEHCTTDKQPQKQETSLFKEETLKSIVHAFQYDHSKEACSDLRCFQFRRLFHHRNICKKRVTGGCQICRMAWGVLHLHSRNCKVADCQVPNCHYVSRGGLLACATNPFA</sequence>
<name>A0AAV3NUG8_LITER</name>
<accession>A0AAV3NUG8</accession>
<evidence type="ECO:0000256" key="10">
    <source>
        <dbReference type="ARBA" id="ARBA00023159"/>
    </source>
</evidence>
<dbReference type="SUPFAM" id="SSF57933">
    <property type="entry name" value="TAZ domain"/>
    <property type="match status" value="1"/>
</dbReference>
<dbReference type="PROSITE" id="PS01359">
    <property type="entry name" value="ZF_PHD_1"/>
    <property type="match status" value="1"/>
</dbReference>
<keyword evidence="19" id="KW-1185">Reference proteome</keyword>
<comment type="caution">
    <text evidence="18">The sequence shown here is derived from an EMBL/GenBank/DDBJ whole genome shotgun (WGS) entry which is preliminary data.</text>
</comment>
<keyword evidence="5" id="KW-0479">Metal-binding</keyword>
<dbReference type="PROSITE" id="PS51727">
    <property type="entry name" value="CBP_P300_HAT"/>
    <property type="match status" value="1"/>
</dbReference>
<comment type="catalytic activity">
    <reaction evidence="14">
        <text>L-lysyl-[protein] + acetyl-CoA = N(6)-acetyl-L-lysyl-[protein] + CoA + H(+)</text>
        <dbReference type="Rhea" id="RHEA:45948"/>
        <dbReference type="Rhea" id="RHEA-COMP:9752"/>
        <dbReference type="Rhea" id="RHEA-COMP:10731"/>
        <dbReference type="ChEBI" id="CHEBI:15378"/>
        <dbReference type="ChEBI" id="CHEBI:29969"/>
        <dbReference type="ChEBI" id="CHEBI:57287"/>
        <dbReference type="ChEBI" id="CHEBI:57288"/>
        <dbReference type="ChEBI" id="CHEBI:61930"/>
        <dbReference type="EC" id="2.3.1.48"/>
    </reaction>
</comment>
<evidence type="ECO:0000256" key="6">
    <source>
        <dbReference type="ARBA" id="ARBA00022771"/>
    </source>
</evidence>
<dbReference type="SUPFAM" id="SSF57903">
    <property type="entry name" value="FYVE/PHD zinc finger"/>
    <property type="match status" value="1"/>
</dbReference>
<evidence type="ECO:0000256" key="14">
    <source>
        <dbReference type="ARBA" id="ARBA00048017"/>
    </source>
</evidence>
<dbReference type="EMBL" id="BAABME010000469">
    <property type="protein sequence ID" value="GAA0143035.1"/>
    <property type="molecule type" value="Genomic_DNA"/>
</dbReference>
<dbReference type="GO" id="GO:0000123">
    <property type="term" value="C:histone acetyltransferase complex"/>
    <property type="evidence" value="ECO:0007669"/>
    <property type="project" value="TreeGrafter"/>
</dbReference>
<dbReference type="InterPro" id="IPR001965">
    <property type="entry name" value="Znf_PHD"/>
</dbReference>
<dbReference type="InterPro" id="IPR019786">
    <property type="entry name" value="Zinc_finger_PHD-type_CS"/>
</dbReference>
<dbReference type="Gene3D" id="3.30.40.10">
    <property type="entry name" value="Zinc/RING finger domain, C3HC4 (zinc finger)"/>
    <property type="match status" value="1"/>
</dbReference>
<comment type="function">
    <text evidence="1">Acetyltransferase enzyme. Acetylates histones, giving a specific tag for transcriptional activation.</text>
</comment>
<dbReference type="GO" id="GO:0005667">
    <property type="term" value="C:transcription regulator complex"/>
    <property type="evidence" value="ECO:0007669"/>
    <property type="project" value="TreeGrafter"/>
</dbReference>
<dbReference type="SUPFAM" id="SSF57850">
    <property type="entry name" value="RING/U-box"/>
    <property type="match status" value="1"/>
</dbReference>
<dbReference type="Pfam" id="PF02135">
    <property type="entry name" value="zf-TAZ"/>
    <property type="match status" value="1"/>
</dbReference>
<keyword evidence="8" id="KW-0156">Chromatin regulator</keyword>
<evidence type="ECO:0000256" key="7">
    <source>
        <dbReference type="ARBA" id="ARBA00022833"/>
    </source>
</evidence>
<dbReference type="InterPro" id="IPR000197">
    <property type="entry name" value="Znf_TAZ"/>
</dbReference>
<evidence type="ECO:0000256" key="13">
    <source>
        <dbReference type="ARBA" id="ARBA00023315"/>
    </source>
</evidence>
<dbReference type="SMART" id="SM01250">
    <property type="entry name" value="KAT11"/>
    <property type="match status" value="1"/>
</dbReference>
<dbReference type="Gene3D" id="1.20.1020.10">
    <property type="entry name" value="TAZ domain"/>
    <property type="match status" value="1"/>
</dbReference>
<keyword evidence="10" id="KW-0010">Activator</keyword>
<evidence type="ECO:0000256" key="5">
    <source>
        <dbReference type="ARBA" id="ARBA00022723"/>
    </source>
</evidence>
<evidence type="ECO:0000256" key="4">
    <source>
        <dbReference type="ARBA" id="ARBA00022679"/>
    </source>
</evidence>
<evidence type="ECO:0000256" key="9">
    <source>
        <dbReference type="ARBA" id="ARBA00023015"/>
    </source>
</evidence>
<dbReference type="SMART" id="SM00249">
    <property type="entry name" value="PHD"/>
    <property type="match status" value="1"/>
</dbReference>
<evidence type="ECO:0000259" key="16">
    <source>
        <dbReference type="PROSITE" id="PS50134"/>
    </source>
</evidence>
<dbReference type="GO" id="GO:0005634">
    <property type="term" value="C:nucleus"/>
    <property type="evidence" value="ECO:0007669"/>
    <property type="project" value="UniProtKB-SubCell"/>
</dbReference>
<evidence type="ECO:0000256" key="11">
    <source>
        <dbReference type="ARBA" id="ARBA00023163"/>
    </source>
</evidence>
<dbReference type="InterPro" id="IPR013178">
    <property type="entry name" value="Histone_AcTrfase_Rtt109/CBP"/>
</dbReference>
<dbReference type="PANTHER" id="PTHR13808">
    <property type="entry name" value="CBP/P300-RELATED"/>
    <property type="match status" value="1"/>
</dbReference>
<dbReference type="InterPro" id="IPR000433">
    <property type="entry name" value="Znf_ZZ"/>
</dbReference>
<proteinExistence type="predicted"/>
<evidence type="ECO:0000256" key="3">
    <source>
        <dbReference type="ARBA" id="ARBA00013184"/>
    </source>
</evidence>
<organism evidence="18 19">
    <name type="scientific">Lithospermum erythrorhizon</name>
    <name type="common">Purple gromwell</name>
    <name type="synonym">Lithospermum officinale var. erythrorhizon</name>
    <dbReference type="NCBI Taxonomy" id="34254"/>
    <lineage>
        <taxon>Eukaryota</taxon>
        <taxon>Viridiplantae</taxon>
        <taxon>Streptophyta</taxon>
        <taxon>Embryophyta</taxon>
        <taxon>Tracheophyta</taxon>
        <taxon>Spermatophyta</taxon>
        <taxon>Magnoliopsida</taxon>
        <taxon>eudicotyledons</taxon>
        <taxon>Gunneridae</taxon>
        <taxon>Pentapetalae</taxon>
        <taxon>asterids</taxon>
        <taxon>lamiids</taxon>
        <taxon>Boraginales</taxon>
        <taxon>Boraginaceae</taxon>
        <taxon>Boraginoideae</taxon>
        <taxon>Lithospermeae</taxon>
        <taxon>Lithospermum</taxon>
    </lineage>
</organism>
<feature type="region of interest" description="Disordered" evidence="15">
    <location>
        <begin position="439"/>
        <end position="469"/>
    </location>
</feature>
<keyword evidence="12" id="KW-0539">Nucleus</keyword>
<dbReference type="Pfam" id="PF08214">
    <property type="entry name" value="HAT_KAT11"/>
    <property type="match status" value="1"/>
</dbReference>
<keyword evidence="11" id="KW-0804">Transcription</keyword>
<evidence type="ECO:0000313" key="19">
    <source>
        <dbReference type="Proteomes" id="UP001454036"/>
    </source>
</evidence>
<dbReference type="GO" id="GO:0003713">
    <property type="term" value="F:transcription coactivator activity"/>
    <property type="evidence" value="ECO:0007669"/>
    <property type="project" value="TreeGrafter"/>
</dbReference>
<reference evidence="18 19" key="1">
    <citation type="submission" date="2024-01" db="EMBL/GenBank/DDBJ databases">
        <title>The complete chloroplast genome sequence of Lithospermum erythrorhizon: insights into the phylogenetic relationship among Boraginaceae species and the maternal lineages of purple gromwells.</title>
        <authorList>
            <person name="Okada T."/>
            <person name="Watanabe K."/>
        </authorList>
    </citation>
    <scope>NUCLEOTIDE SEQUENCE [LARGE SCALE GENOMIC DNA]</scope>
</reference>
<keyword evidence="7" id="KW-0862">Zinc</keyword>
<dbReference type="GO" id="GO:0004402">
    <property type="term" value="F:histone acetyltransferase activity"/>
    <property type="evidence" value="ECO:0007669"/>
    <property type="project" value="InterPro"/>
</dbReference>
<evidence type="ECO:0000256" key="2">
    <source>
        <dbReference type="ARBA" id="ARBA00004123"/>
    </source>
</evidence>
<evidence type="ECO:0000256" key="12">
    <source>
        <dbReference type="ARBA" id="ARBA00023242"/>
    </source>
</evidence>
<gene>
    <name evidence="18" type="ORF">LIER_03808</name>
</gene>
<dbReference type="InterPro" id="IPR013083">
    <property type="entry name" value="Znf_RING/FYVE/PHD"/>
</dbReference>
<keyword evidence="13" id="KW-0012">Acyltransferase</keyword>
<keyword evidence="6" id="KW-0863">Zinc-finger</keyword>
<dbReference type="InterPro" id="IPR019787">
    <property type="entry name" value="Znf_PHD-finger"/>
</dbReference>
<evidence type="ECO:0000256" key="8">
    <source>
        <dbReference type="ARBA" id="ARBA00022853"/>
    </source>
</evidence>
<evidence type="ECO:0000256" key="15">
    <source>
        <dbReference type="SAM" id="MobiDB-lite"/>
    </source>
</evidence>
<feature type="compositionally biased region" description="Low complexity" evidence="15">
    <location>
        <begin position="448"/>
        <end position="469"/>
    </location>
</feature>
<dbReference type="SMART" id="SM00551">
    <property type="entry name" value="ZnF_TAZ"/>
    <property type="match status" value="1"/>
</dbReference>
<dbReference type="GO" id="GO:0045944">
    <property type="term" value="P:positive regulation of transcription by RNA polymerase II"/>
    <property type="evidence" value="ECO:0007669"/>
    <property type="project" value="TreeGrafter"/>
</dbReference>
<dbReference type="PROSITE" id="PS50134">
    <property type="entry name" value="ZF_TAZ"/>
    <property type="match status" value="1"/>
</dbReference>
<feature type="domain" description="CBP/p300-type HAT" evidence="17">
    <location>
        <begin position="709"/>
        <end position="1138"/>
    </location>
</feature>
<dbReference type="GO" id="GO:0031490">
    <property type="term" value="F:chromatin DNA binding"/>
    <property type="evidence" value="ECO:0007669"/>
    <property type="project" value="TreeGrafter"/>
</dbReference>
<protein>
    <recommendedName>
        <fullName evidence="3">histone acetyltransferase</fullName>
        <ecNumber evidence="3">2.3.1.48</ecNumber>
    </recommendedName>
</protein>
<dbReference type="GO" id="GO:0008270">
    <property type="term" value="F:zinc ion binding"/>
    <property type="evidence" value="ECO:0007669"/>
    <property type="project" value="UniProtKB-KW"/>
</dbReference>
<dbReference type="Pfam" id="PF00628">
    <property type="entry name" value="PHD"/>
    <property type="match status" value="1"/>
</dbReference>
<dbReference type="PANTHER" id="PTHR13808:SF53">
    <property type="entry name" value="HISTONE ACETYLTRANSFERASE HAC2"/>
    <property type="match status" value="1"/>
</dbReference>
<feature type="domain" description="TAZ-type" evidence="16">
    <location>
        <begin position="1200"/>
        <end position="1286"/>
    </location>
</feature>
<evidence type="ECO:0000313" key="18">
    <source>
        <dbReference type="EMBL" id="GAA0143035.1"/>
    </source>
</evidence>
<comment type="subcellular location">
    <subcellularLocation>
        <location evidence="2">Nucleus</location>
    </subcellularLocation>
</comment>
<dbReference type="InterPro" id="IPR031162">
    <property type="entry name" value="CBP_P300_HAT"/>
</dbReference>